<keyword evidence="1" id="KW-0812">Transmembrane</keyword>
<dbReference type="SUPFAM" id="SSF56601">
    <property type="entry name" value="beta-lactamase/transpeptidase-like"/>
    <property type="match status" value="1"/>
</dbReference>
<feature type="transmembrane region" description="Helical" evidence="1">
    <location>
        <begin position="551"/>
        <end position="572"/>
    </location>
</feature>
<dbReference type="InterPro" id="IPR050491">
    <property type="entry name" value="AmpC-like"/>
</dbReference>
<proteinExistence type="predicted"/>
<keyword evidence="3" id="KW-0378">Hydrolase</keyword>
<accession>F3SH61</accession>
<feature type="transmembrane region" description="Helical" evidence="1">
    <location>
        <begin position="584"/>
        <end position="606"/>
    </location>
</feature>
<feature type="transmembrane region" description="Helical" evidence="1">
    <location>
        <begin position="517"/>
        <end position="539"/>
    </location>
</feature>
<dbReference type="GO" id="GO:0008800">
    <property type="term" value="F:beta-lactamase activity"/>
    <property type="evidence" value="ECO:0007669"/>
    <property type="project" value="UniProtKB-EC"/>
</dbReference>
<gene>
    <name evidence="3" type="ORF">HMPREF9397_0483</name>
</gene>
<evidence type="ECO:0000313" key="3">
    <source>
        <dbReference type="EMBL" id="EGG40517.1"/>
    </source>
</evidence>
<dbReference type="Pfam" id="PF00144">
    <property type="entry name" value="Beta-lactamase"/>
    <property type="match status" value="1"/>
</dbReference>
<sequence length="612" mass="69035">MPVFLWEGGLCLHKSAKEYLMKKTFIFTLLTILTLGLFRPVTALAEEQKLPSGTDRDKIGQKIQDYVKEHEKTTAGMATAVFDKDGIIYQGNFGYMDREKGIKADDDSVFEWGSVTKLTVWISVMQLWEQGKIDLEEDIRTYLPEGFLRNLRYDKPITMLDLMNHQSGFDEAPLYMQRGKSLEDLLLQYQPAQSFEPGTTTAYSNYSTGLAAYIVERISGQSFVDYTHEHIFQPLGMERTAIAQDLSDNAYVQAKRKEVKGYATDGSLLGDALYEVGLYPVGRATGTLSDFQKFAQALLSRKTLFTRSETWTTLYSTTATYPNTDIVRNAHGFWASKFGVTVLGHGGNTNGFSSYLLLDLKNGIGLVIMTNQGVEEIYNDDMPELIFGKRPTASAETKKKFESGYYQILRNFNQGPLSLYQLFPGNMLHMKKPSSERMDHLFWTIYKSGNGKTRIATPVSDFERVPDWEIWTKFSLIALAALSVVYSLGNLLVRLALVLYRLVFGKEKGKQNRAWKWWHILTAAGVVAAAGNLLLLLLGSSATDLSIIAQWRYMVFAGLGLFLAGCSVYPLFSKTRKDLGKGRLFLTVLTSLSALTIVANILYWSLYQWWVM</sequence>
<dbReference type="PANTHER" id="PTHR46825:SF9">
    <property type="entry name" value="BETA-LACTAMASE-RELATED DOMAIN-CONTAINING PROTEIN"/>
    <property type="match status" value="1"/>
</dbReference>
<organism evidence="3 4">
    <name type="scientific">Streptococcus sanguinis SK1087</name>
    <dbReference type="NCBI Taxonomy" id="888824"/>
    <lineage>
        <taxon>Bacteria</taxon>
        <taxon>Bacillati</taxon>
        <taxon>Bacillota</taxon>
        <taxon>Bacilli</taxon>
        <taxon>Lactobacillales</taxon>
        <taxon>Streptococcaceae</taxon>
        <taxon>Streptococcus</taxon>
    </lineage>
</organism>
<dbReference type="EC" id="3.5.2.6" evidence="3"/>
<feature type="domain" description="Beta-lactamase-related" evidence="2">
    <location>
        <begin position="67"/>
        <end position="375"/>
    </location>
</feature>
<evidence type="ECO:0000259" key="2">
    <source>
        <dbReference type="Pfam" id="PF00144"/>
    </source>
</evidence>
<reference evidence="3 4" key="1">
    <citation type="submission" date="2011-03" db="EMBL/GenBank/DDBJ databases">
        <authorList>
            <person name="Muzny D."/>
            <person name="Qin X."/>
            <person name="Deng J."/>
            <person name="Jiang H."/>
            <person name="Liu Y."/>
            <person name="Qu J."/>
            <person name="Song X.-Z."/>
            <person name="Zhang L."/>
            <person name="Thornton R."/>
            <person name="Coyle M."/>
            <person name="Francisco L."/>
            <person name="Jackson L."/>
            <person name="Javaid M."/>
            <person name="Korchina V."/>
            <person name="Kovar C."/>
            <person name="Mata R."/>
            <person name="Mathew T."/>
            <person name="Ngo R."/>
            <person name="Nguyen L."/>
            <person name="Nguyen N."/>
            <person name="Okwuonu G."/>
            <person name="Ongeri F."/>
            <person name="Pham C."/>
            <person name="Simmons D."/>
            <person name="Wilczek-Boney K."/>
            <person name="Hale W."/>
            <person name="Jakkamsetti A."/>
            <person name="Pham P."/>
            <person name="Ruth R."/>
            <person name="San Lucas F."/>
            <person name="Warren J."/>
            <person name="Zhang J."/>
            <person name="Zhao Z."/>
            <person name="Zhou C."/>
            <person name="Zhu D."/>
            <person name="Lee S."/>
            <person name="Bess C."/>
            <person name="Blankenburg K."/>
            <person name="Forbes L."/>
            <person name="Fu Q."/>
            <person name="Gubbala S."/>
            <person name="Hirani K."/>
            <person name="Jayaseelan J.C."/>
            <person name="Lara F."/>
            <person name="Munidasa M."/>
            <person name="Palculict T."/>
            <person name="Patil S."/>
            <person name="Pu L.-L."/>
            <person name="Saada N."/>
            <person name="Tang L."/>
            <person name="Weissenberger G."/>
            <person name="Zhu Y."/>
            <person name="Hemphill L."/>
            <person name="Shang Y."/>
            <person name="Youmans B."/>
            <person name="Ayvaz T."/>
            <person name="Ross M."/>
            <person name="Santibanez J."/>
            <person name="Aqrawi P."/>
            <person name="Gross S."/>
            <person name="Joshi V."/>
            <person name="Fowler G."/>
            <person name="Nazareth L."/>
            <person name="Reid J."/>
            <person name="Worley K."/>
            <person name="Petrosino J."/>
            <person name="Highlander S."/>
            <person name="Gibbs R."/>
        </authorList>
    </citation>
    <scope>NUCLEOTIDE SEQUENCE [LARGE SCALE GENOMIC DNA]</scope>
    <source>
        <strain evidence="3 4">SK1087</strain>
    </source>
</reference>
<keyword evidence="1" id="KW-1133">Transmembrane helix</keyword>
<protein>
    <submittedName>
        <fullName evidence="3">FmtA family protein</fullName>
        <ecNumber evidence="3">3.5.2.6</ecNumber>
    </submittedName>
</protein>
<dbReference type="AlphaFoldDB" id="F3SH61"/>
<name>F3SH61_STRSA</name>
<dbReference type="PANTHER" id="PTHR46825">
    <property type="entry name" value="D-ALANYL-D-ALANINE-CARBOXYPEPTIDASE/ENDOPEPTIDASE AMPH"/>
    <property type="match status" value="1"/>
</dbReference>
<dbReference type="HOGENOM" id="CLU_022757_2_1_9"/>
<feature type="transmembrane region" description="Helical" evidence="1">
    <location>
        <begin position="474"/>
        <end position="497"/>
    </location>
</feature>
<dbReference type="PATRIC" id="fig|888824.3.peg.471"/>
<dbReference type="Gene3D" id="3.40.710.10">
    <property type="entry name" value="DD-peptidase/beta-lactamase superfamily"/>
    <property type="match status" value="1"/>
</dbReference>
<comment type="caution">
    <text evidence="3">The sequence shown here is derived from an EMBL/GenBank/DDBJ whole genome shotgun (WGS) entry which is preliminary data.</text>
</comment>
<dbReference type="EMBL" id="AFDP01000005">
    <property type="protein sequence ID" value="EGG40517.1"/>
    <property type="molecule type" value="Genomic_DNA"/>
</dbReference>
<dbReference type="Proteomes" id="UP000003378">
    <property type="component" value="Unassembled WGS sequence"/>
</dbReference>
<keyword evidence="1" id="KW-0472">Membrane</keyword>
<dbReference type="InterPro" id="IPR012338">
    <property type="entry name" value="Beta-lactam/transpept-like"/>
</dbReference>
<evidence type="ECO:0000256" key="1">
    <source>
        <dbReference type="SAM" id="Phobius"/>
    </source>
</evidence>
<dbReference type="InterPro" id="IPR001466">
    <property type="entry name" value="Beta-lactam-related"/>
</dbReference>
<evidence type="ECO:0000313" key="4">
    <source>
        <dbReference type="Proteomes" id="UP000003378"/>
    </source>
</evidence>